<dbReference type="Proteomes" id="UP000763557">
    <property type="component" value="Unassembled WGS sequence"/>
</dbReference>
<evidence type="ECO:0000259" key="1">
    <source>
        <dbReference type="Pfam" id="PF13460"/>
    </source>
</evidence>
<dbReference type="EMBL" id="JAAATY010000004">
    <property type="protein sequence ID" value="NRN64754.1"/>
    <property type="molecule type" value="Genomic_DNA"/>
</dbReference>
<dbReference type="SUPFAM" id="SSF51735">
    <property type="entry name" value="NAD(P)-binding Rossmann-fold domains"/>
    <property type="match status" value="1"/>
</dbReference>
<evidence type="ECO:0000313" key="2">
    <source>
        <dbReference type="EMBL" id="NRN64754.1"/>
    </source>
</evidence>
<feature type="domain" description="NAD(P)-binding" evidence="1">
    <location>
        <begin position="7"/>
        <end position="166"/>
    </location>
</feature>
<dbReference type="Gene3D" id="3.90.25.10">
    <property type="entry name" value="UDP-galactose 4-epimerase, domain 1"/>
    <property type="match status" value="1"/>
</dbReference>
<gene>
    <name evidence="2" type="ORF">GC106_19600</name>
</gene>
<organism evidence="2 3">
    <name type="scientific">Kibdelosporangium persicum</name>
    <dbReference type="NCBI Taxonomy" id="2698649"/>
    <lineage>
        <taxon>Bacteria</taxon>
        <taxon>Bacillati</taxon>
        <taxon>Actinomycetota</taxon>
        <taxon>Actinomycetes</taxon>
        <taxon>Pseudonocardiales</taxon>
        <taxon>Pseudonocardiaceae</taxon>
        <taxon>Kibdelosporangium</taxon>
    </lineage>
</organism>
<dbReference type="PANTHER" id="PTHR43162:SF1">
    <property type="entry name" value="PRESTALK A DIFFERENTIATION PROTEIN A"/>
    <property type="match status" value="1"/>
</dbReference>
<keyword evidence="3" id="KW-1185">Reference proteome</keyword>
<dbReference type="InterPro" id="IPR036291">
    <property type="entry name" value="NAD(P)-bd_dom_sf"/>
</dbReference>
<sequence length="270" mass="28954">MTIVVVGGTGKTGSPLVRTLRERGESVRVASRSASGFDWSKQDTWAAALDGASAVYLIAPYEPESAGLFVKQATSAGVRRFVVLSARDIDKFPAEYFQGMAAAEQAVRDSGAEWTIIRPNNFSQNFSDPSIWRNELVAGRLALPIGDVAEPFIDAQDIAEVAAVLLTSDGHHGQVYTLSGPRALTFADAVAAMASASGRTIRYEEISPEEYREALVSSGASEEAAAELDALFAAMRAGLYAEPRDGVRQVLGRDPLDFDTYVAREVSAWS</sequence>
<dbReference type="RefSeq" id="WP_173127428.1">
    <property type="nucleotide sequence ID" value="NZ_CBCSGW010000015.1"/>
</dbReference>
<evidence type="ECO:0000313" key="3">
    <source>
        <dbReference type="Proteomes" id="UP000763557"/>
    </source>
</evidence>
<dbReference type="Gene3D" id="3.40.50.720">
    <property type="entry name" value="NAD(P)-binding Rossmann-like Domain"/>
    <property type="match status" value="1"/>
</dbReference>
<dbReference type="InterPro" id="IPR016040">
    <property type="entry name" value="NAD(P)-bd_dom"/>
</dbReference>
<comment type="caution">
    <text evidence="2">The sequence shown here is derived from an EMBL/GenBank/DDBJ whole genome shotgun (WGS) entry which is preliminary data.</text>
</comment>
<dbReference type="Pfam" id="PF13460">
    <property type="entry name" value="NAD_binding_10"/>
    <property type="match status" value="1"/>
</dbReference>
<proteinExistence type="predicted"/>
<accession>A0ABX2F0U8</accession>
<reference evidence="2 3" key="1">
    <citation type="submission" date="2020-01" db="EMBL/GenBank/DDBJ databases">
        <title>Kibdelosporangium persica a novel Actinomycetes from a hot desert in Iran.</title>
        <authorList>
            <person name="Safaei N."/>
            <person name="Zaburannyi N."/>
            <person name="Mueller R."/>
            <person name="Wink J."/>
        </authorList>
    </citation>
    <scope>NUCLEOTIDE SEQUENCE [LARGE SCALE GENOMIC DNA]</scope>
    <source>
        <strain evidence="2 3">4NS15</strain>
    </source>
</reference>
<dbReference type="PANTHER" id="PTHR43162">
    <property type="match status" value="1"/>
</dbReference>
<protein>
    <submittedName>
        <fullName evidence="2">Nucleoside-diphosphate sugar epimerase</fullName>
    </submittedName>
</protein>
<dbReference type="InterPro" id="IPR051604">
    <property type="entry name" value="Ergot_Alk_Oxidoreductase"/>
</dbReference>
<name>A0ABX2F0U8_9PSEU</name>